<sequence length="185" mass="20405">MKKNTTTSLTNLPLSVWVLLLFLVVALAASTYMITDNARRIALAKQDELIKSEVQTAVGALQALYDRSQRGEIALAYAERVGEDVLRNTTYGDGGYFWADTSDGTNVVLYGDASVEGKNRADAEMNGIKYVQKILTAGQQPGGGYANYWYPKQGQTTPLAKRSYSLYFAPFDWVVGTGYYVSDIR</sequence>
<feature type="domain" description="Single Cache" evidence="6">
    <location>
        <begin position="39"/>
        <end position="132"/>
    </location>
</feature>
<dbReference type="Gene3D" id="3.30.450.20">
    <property type="entry name" value="PAS domain"/>
    <property type="match status" value="1"/>
</dbReference>
<evidence type="ECO:0000256" key="1">
    <source>
        <dbReference type="ARBA" id="ARBA00004651"/>
    </source>
</evidence>
<name>A0A1F5SNI4_9BACT</name>
<gene>
    <name evidence="7" type="ORF">A2242_02340</name>
</gene>
<keyword evidence="3" id="KW-0812">Transmembrane</keyword>
<organism evidence="7 8">
    <name type="scientific">Candidatus Falkowbacteria bacterium RIFOXYA2_FULL_47_9</name>
    <dbReference type="NCBI Taxonomy" id="1797995"/>
    <lineage>
        <taxon>Bacteria</taxon>
        <taxon>Candidatus Falkowiibacteriota</taxon>
    </lineage>
</organism>
<accession>A0A1F5SNI4</accession>
<comment type="subcellular location">
    <subcellularLocation>
        <location evidence="1">Cell membrane</location>
        <topology evidence="1">Multi-pass membrane protein</topology>
    </subcellularLocation>
</comment>
<evidence type="ECO:0000256" key="2">
    <source>
        <dbReference type="ARBA" id="ARBA00022475"/>
    </source>
</evidence>
<evidence type="ECO:0000313" key="8">
    <source>
        <dbReference type="Proteomes" id="UP000178925"/>
    </source>
</evidence>
<dbReference type="AlphaFoldDB" id="A0A1F5SNI4"/>
<dbReference type="GO" id="GO:0005886">
    <property type="term" value="C:plasma membrane"/>
    <property type="evidence" value="ECO:0007669"/>
    <property type="project" value="UniProtKB-SubCell"/>
</dbReference>
<protein>
    <recommendedName>
        <fullName evidence="6">Single Cache domain-containing protein</fullName>
    </recommendedName>
</protein>
<dbReference type="InterPro" id="IPR033480">
    <property type="entry name" value="sCache_2"/>
</dbReference>
<evidence type="ECO:0000259" key="6">
    <source>
        <dbReference type="SMART" id="SM01049"/>
    </source>
</evidence>
<dbReference type="SMART" id="SM01049">
    <property type="entry name" value="Cache_2"/>
    <property type="match status" value="1"/>
</dbReference>
<dbReference type="Pfam" id="PF17200">
    <property type="entry name" value="sCache_2"/>
    <property type="match status" value="1"/>
</dbReference>
<evidence type="ECO:0000256" key="4">
    <source>
        <dbReference type="ARBA" id="ARBA00022989"/>
    </source>
</evidence>
<keyword evidence="4" id="KW-1133">Transmembrane helix</keyword>
<comment type="caution">
    <text evidence="7">The sequence shown here is derived from an EMBL/GenBank/DDBJ whole genome shotgun (WGS) entry which is preliminary data.</text>
</comment>
<proteinExistence type="predicted"/>
<keyword evidence="2" id="KW-1003">Cell membrane</keyword>
<evidence type="ECO:0000313" key="7">
    <source>
        <dbReference type="EMBL" id="OGF28265.1"/>
    </source>
</evidence>
<keyword evidence="5" id="KW-0472">Membrane</keyword>
<reference evidence="7 8" key="1">
    <citation type="journal article" date="2016" name="Nat. Commun.">
        <title>Thousands of microbial genomes shed light on interconnected biogeochemical processes in an aquifer system.</title>
        <authorList>
            <person name="Anantharaman K."/>
            <person name="Brown C.T."/>
            <person name="Hug L.A."/>
            <person name="Sharon I."/>
            <person name="Castelle C.J."/>
            <person name="Probst A.J."/>
            <person name="Thomas B.C."/>
            <person name="Singh A."/>
            <person name="Wilkins M.J."/>
            <person name="Karaoz U."/>
            <person name="Brodie E.L."/>
            <person name="Williams K.H."/>
            <person name="Hubbard S.S."/>
            <person name="Banfield J.F."/>
        </authorList>
    </citation>
    <scope>NUCLEOTIDE SEQUENCE [LARGE SCALE GENOMIC DNA]</scope>
</reference>
<evidence type="ECO:0000256" key="5">
    <source>
        <dbReference type="ARBA" id="ARBA00023136"/>
    </source>
</evidence>
<evidence type="ECO:0000256" key="3">
    <source>
        <dbReference type="ARBA" id="ARBA00022692"/>
    </source>
</evidence>
<dbReference type="Proteomes" id="UP000178925">
    <property type="component" value="Unassembled WGS sequence"/>
</dbReference>
<dbReference type="EMBL" id="MFGC01000015">
    <property type="protein sequence ID" value="OGF28265.1"/>
    <property type="molecule type" value="Genomic_DNA"/>
</dbReference>